<name>A0A379W8L7_SALET</name>
<sequence length="122" mass="13872">MYYPAQLYLGVAYFYGEGVPQDYRQAVYWLNEGIPGSYTPGHIPLNALYDKAHPADRVHSQTWYRKTAQRVMAKVQYNFGVWYYNGYHLLKDPQPGAGVVSQSRSARIGRGAGCDRRDVYAG</sequence>
<dbReference type="Pfam" id="PF08238">
    <property type="entry name" value="Sel1"/>
    <property type="match status" value="2"/>
</dbReference>
<organism evidence="1 2">
    <name type="scientific">Salmonella enterica I</name>
    <dbReference type="NCBI Taxonomy" id="59201"/>
    <lineage>
        <taxon>Bacteria</taxon>
        <taxon>Pseudomonadati</taxon>
        <taxon>Pseudomonadota</taxon>
        <taxon>Gammaproteobacteria</taxon>
        <taxon>Enterobacterales</taxon>
        <taxon>Enterobacteriaceae</taxon>
        <taxon>Salmonella</taxon>
    </lineage>
</organism>
<gene>
    <name evidence="1" type="ORF">NCTC8258_03131</name>
</gene>
<dbReference type="InterPro" id="IPR006597">
    <property type="entry name" value="Sel1-like"/>
</dbReference>
<dbReference type="AlphaFoldDB" id="A0A379W8L7"/>
<accession>A0A379W8L7</accession>
<dbReference type="SUPFAM" id="SSF81901">
    <property type="entry name" value="HCP-like"/>
    <property type="match status" value="1"/>
</dbReference>
<protein>
    <submittedName>
        <fullName evidence="1">Tetratricopeptide repeat protein</fullName>
    </submittedName>
</protein>
<dbReference type="EMBL" id="UGXS01000004">
    <property type="protein sequence ID" value="SUH15408.1"/>
    <property type="molecule type" value="Genomic_DNA"/>
</dbReference>
<evidence type="ECO:0000313" key="1">
    <source>
        <dbReference type="EMBL" id="SUH15408.1"/>
    </source>
</evidence>
<dbReference type="InterPro" id="IPR011990">
    <property type="entry name" value="TPR-like_helical_dom_sf"/>
</dbReference>
<reference evidence="1 2" key="1">
    <citation type="submission" date="2018-06" db="EMBL/GenBank/DDBJ databases">
        <authorList>
            <consortium name="Pathogen Informatics"/>
            <person name="Doyle S."/>
        </authorList>
    </citation>
    <scope>NUCLEOTIDE SEQUENCE [LARGE SCALE GENOMIC DNA]</scope>
    <source>
        <strain evidence="1 2">NCTC8258</strain>
    </source>
</reference>
<proteinExistence type="predicted"/>
<evidence type="ECO:0000313" key="2">
    <source>
        <dbReference type="Proteomes" id="UP000255509"/>
    </source>
</evidence>
<dbReference type="SMART" id="SM00671">
    <property type="entry name" value="SEL1"/>
    <property type="match status" value="1"/>
</dbReference>
<dbReference type="Proteomes" id="UP000255509">
    <property type="component" value="Unassembled WGS sequence"/>
</dbReference>
<dbReference type="Gene3D" id="1.25.40.10">
    <property type="entry name" value="Tetratricopeptide repeat domain"/>
    <property type="match status" value="1"/>
</dbReference>